<dbReference type="OrthoDB" id="9772660at2"/>
<keyword evidence="4" id="KW-0489">Methyltransferase</keyword>
<dbReference type="GO" id="GO:0004047">
    <property type="term" value="F:aminomethyltransferase activity"/>
    <property type="evidence" value="ECO:0007669"/>
    <property type="project" value="UniProtKB-EC"/>
</dbReference>
<evidence type="ECO:0000313" key="4">
    <source>
        <dbReference type="EMBL" id="SLN40655.1"/>
    </source>
</evidence>
<evidence type="ECO:0000259" key="1">
    <source>
        <dbReference type="Pfam" id="PF01571"/>
    </source>
</evidence>
<dbReference type="SUPFAM" id="SSF103025">
    <property type="entry name" value="Folate-binding domain"/>
    <property type="match status" value="1"/>
</dbReference>
<dbReference type="InterPro" id="IPR028896">
    <property type="entry name" value="GcvT/YgfZ/DmdA"/>
</dbReference>
<dbReference type="Pfam" id="PF01571">
    <property type="entry name" value="GCV_T"/>
    <property type="match status" value="1"/>
</dbReference>
<evidence type="ECO:0000259" key="2">
    <source>
        <dbReference type="Pfam" id="PF08669"/>
    </source>
</evidence>
<dbReference type="Pfam" id="PF08669">
    <property type="entry name" value="GCV_T_C"/>
    <property type="match status" value="1"/>
</dbReference>
<keyword evidence="5" id="KW-1185">Reference proteome</keyword>
<dbReference type="Proteomes" id="UP000193623">
    <property type="component" value="Unassembled WGS sequence"/>
</dbReference>
<feature type="domain" description="Aminomethyltransferase C-terminal" evidence="2">
    <location>
        <begin position="680"/>
        <end position="761"/>
    </location>
</feature>
<dbReference type="EMBL" id="FWFT01000003">
    <property type="protein sequence ID" value="SLN40655.1"/>
    <property type="molecule type" value="Genomic_DNA"/>
</dbReference>
<dbReference type="PANTHER" id="PTHR43757">
    <property type="entry name" value="AMINOMETHYLTRANSFERASE"/>
    <property type="match status" value="1"/>
</dbReference>
<protein>
    <submittedName>
        <fullName evidence="4">Aminomethyltransferase</fullName>
        <ecNumber evidence="4">2.1.2.10</ecNumber>
    </submittedName>
</protein>
<dbReference type="PANTHER" id="PTHR43757:SF2">
    <property type="entry name" value="AMINOMETHYLTRANSFERASE, MITOCHONDRIAL"/>
    <property type="match status" value="1"/>
</dbReference>
<feature type="domain" description="DUF1989" evidence="3">
    <location>
        <begin position="176"/>
        <end position="345"/>
    </location>
</feature>
<proteinExistence type="predicted"/>
<accession>A0A1Y5SLU8</accession>
<dbReference type="GO" id="GO:0008168">
    <property type="term" value="F:methyltransferase activity"/>
    <property type="evidence" value="ECO:0007669"/>
    <property type="project" value="UniProtKB-KW"/>
</dbReference>
<dbReference type="RefSeq" id="WP_085864454.1">
    <property type="nucleotide sequence ID" value="NZ_FWFT01000003.1"/>
</dbReference>
<dbReference type="Gene3D" id="3.30.1360.120">
    <property type="entry name" value="Probable tRNA modification gtpase trme, domain 1"/>
    <property type="match status" value="1"/>
</dbReference>
<organism evidence="4 5">
    <name type="scientific">Pseudooctadecabacter jejudonensis</name>
    <dbReference type="NCBI Taxonomy" id="1391910"/>
    <lineage>
        <taxon>Bacteria</taxon>
        <taxon>Pseudomonadati</taxon>
        <taxon>Pseudomonadota</taxon>
        <taxon>Alphaproteobacteria</taxon>
        <taxon>Rhodobacterales</taxon>
        <taxon>Paracoccaceae</taxon>
        <taxon>Pseudooctadecabacter</taxon>
    </lineage>
</organism>
<evidence type="ECO:0000259" key="3">
    <source>
        <dbReference type="Pfam" id="PF09347"/>
    </source>
</evidence>
<dbReference type="EC" id="2.1.2.10" evidence="4"/>
<sequence length="769" mass="83303">MDILTAFRNGVSRPKGRRFDGLQAPHPATVQRVDPRQAVRVDVAEGDTMSVLHADQTTGLQLAAFGPDGADALASLGVVATSHLQVDAFASGAMVGWIASKGGVAEATAVAEVTDAEALLVLRATAPAALWVINVSRVADHVAGVSSGAVEVHVKRAAASNLVLPPPLGKLRDEFTVSRATAQAYRLNKGETVQVIDVDGQQCSDFMAFRSRGLDAGVEQLIDSTVTRSMVGGAYPGPGLFDKFYDAEMRPMLNVVQDTVGRHDTFALACTARGYEERGFPGHVNCSDNISHVMADYGVARRSAWPAINFFFNSWIDRGDNRIQSEESWSRAGDYVAMTAMDDLVCVSTACPDDVDPINGWNPTDVHVRIYAPDTPVRRAIAYRPKENAPMSLSQNSAFHERTSQLTEQFIAARDTWVPAAYPSVGTTGEYWACRERVTVQDMSPLRKYDILGPDAERLLQHAMTRNIAKLAQWRGTYALMCDAQGAVIDDGTLFRLGPQSFRWCCGTEESARHLASLAVDLDVRIHDMQSSLPNLAVQGPRSRDLMRKIAFTQPHVPSLEDLKWFGVTVARLHNREGAPFMMARSGYTGELGYEVFCDRADAPAVWDAIMEAGVEFGIAPMGAHALEVIRIEAGLAAAGAEFAPDVDALEAGLGFAVDFKKTDFVGRAALDRNAQAPRRVLKGLLFECDDVPAHGAHVYLGERPVGVVTSATRSPTLERAIAMARLSVEVAEVGTALEVGLMDGHMKRITGTVCDIPFVDPRRERARA</sequence>
<name>A0A1Y5SLU8_9RHOB</name>
<dbReference type="Pfam" id="PF09347">
    <property type="entry name" value="DUF1989"/>
    <property type="match status" value="1"/>
</dbReference>
<keyword evidence="4" id="KW-0808">Transferase</keyword>
<evidence type="ECO:0000313" key="5">
    <source>
        <dbReference type="Proteomes" id="UP000193623"/>
    </source>
</evidence>
<dbReference type="InterPro" id="IPR018959">
    <property type="entry name" value="DUF1989"/>
</dbReference>
<dbReference type="InterPro" id="IPR029043">
    <property type="entry name" value="GcvT/YgfZ_C"/>
</dbReference>
<dbReference type="InterPro" id="IPR006222">
    <property type="entry name" value="GCVT_N"/>
</dbReference>
<feature type="domain" description="GCVT N-terminal" evidence="1">
    <location>
        <begin position="399"/>
        <end position="662"/>
    </location>
</feature>
<reference evidence="4 5" key="1">
    <citation type="submission" date="2017-03" db="EMBL/GenBank/DDBJ databases">
        <authorList>
            <person name="Afonso C.L."/>
            <person name="Miller P.J."/>
            <person name="Scott M.A."/>
            <person name="Spackman E."/>
            <person name="Goraichik I."/>
            <person name="Dimitrov K.M."/>
            <person name="Suarez D.L."/>
            <person name="Swayne D.E."/>
        </authorList>
    </citation>
    <scope>NUCLEOTIDE SEQUENCE [LARGE SCALE GENOMIC DNA]</scope>
    <source>
        <strain evidence="4 5">CECT 8397</strain>
    </source>
</reference>
<dbReference type="InterPro" id="IPR013977">
    <property type="entry name" value="GcvT_C"/>
</dbReference>
<gene>
    <name evidence="4" type="primary">gcvT_3</name>
    <name evidence="4" type="ORF">PSJ8397_02024</name>
</gene>
<dbReference type="InterPro" id="IPR027266">
    <property type="entry name" value="TrmE/GcvT-like"/>
</dbReference>
<dbReference type="AlphaFoldDB" id="A0A1Y5SLU8"/>
<dbReference type="GO" id="GO:0032259">
    <property type="term" value="P:methylation"/>
    <property type="evidence" value="ECO:0007669"/>
    <property type="project" value="UniProtKB-KW"/>
</dbReference>
<dbReference type="SUPFAM" id="SSF101790">
    <property type="entry name" value="Aminomethyltransferase beta-barrel domain"/>
    <property type="match status" value="1"/>
</dbReference>